<name>A0ABZ0HR31_9HYPH</name>
<dbReference type="Pfam" id="PF02358">
    <property type="entry name" value="Trehalose_PPase"/>
    <property type="match status" value="1"/>
</dbReference>
<comment type="catalytic activity">
    <reaction evidence="4">
        <text>alpha,alpha-trehalose 6-phosphate + H2O = alpha,alpha-trehalose + phosphate</text>
        <dbReference type="Rhea" id="RHEA:23420"/>
        <dbReference type="ChEBI" id="CHEBI:15377"/>
        <dbReference type="ChEBI" id="CHEBI:16551"/>
        <dbReference type="ChEBI" id="CHEBI:43474"/>
        <dbReference type="ChEBI" id="CHEBI:58429"/>
        <dbReference type="EC" id="3.1.3.12"/>
    </reaction>
</comment>
<dbReference type="NCBIfam" id="TIGR00685">
    <property type="entry name" value="T6PP"/>
    <property type="match status" value="1"/>
</dbReference>
<dbReference type="Gene3D" id="3.30.70.1020">
    <property type="entry name" value="Trehalose-6-phosphate phosphatase related protein, domain 2"/>
    <property type="match status" value="1"/>
</dbReference>
<dbReference type="InterPro" id="IPR044651">
    <property type="entry name" value="OTSB-like"/>
</dbReference>
<evidence type="ECO:0000256" key="2">
    <source>
        <dbReference type="ARBA" id="ARBA00008770"/>
    </source>
</evidence>
<dbReference type="Proteomes" id="UP001626536">
    <property type="component" value="Chromosome"/>
</dbReference>
<dbReference type="InterPro" id="IPR003337">
    <property type="entry name" value="Trehalose_PPase"/>
</dbReference>
<comment type="function">
    <text evidence="4">Removes the phosphate from trehalose 6-phosphate to produce free trehalose.</text>
</comment>
<gene>
    <name evidence="5" type="primary">otsB</name>
    <name evidence="5" type="ORF">RZS28_15850</name>
</gene>
<dbReference type="InterPro" id="IPR006379">
    <property type="entry name" value="HAD-SF_hydro_IIB"/>
</dbReference>
<protein>
    <recommendedName>
        <fullName evidence="4">Trehalose 6-phosphate phosphatase</fullName>
        <ecNumber evidence="4">3.1.3.12</ecNumber>
    </recommendedName>
</protein>
<dbReference type="InterPro" id="IPR036412">
    <property type="entry name" value="HAD-like_sf"/>
</dbReference>
<comment type="cofactor">
    <cofactor evidence="4">
        <name>Mg(2+)</name>
        <dbReference type="ChEBI" id="CHEBI:18420"/>
    </cofactor>
</comment>
<proteinExistence type="inferred from homology"/>
<dbReference type="EC" id="3.1.3.12" evidence="4"/>
<dbReference type="PANTHER" id="PTHR43768">
    <property type="entry name" value="TREHALOSE 6-PHOSPHATE PHOSPHATASE"/>
    <property type="match status" value="1"/>
</dbReference>
<keyword evidence="4" id="KW-0460">Magnesium</keyword>
<dbReference type="InterPro" id="IPR023214">
    <property type="entry name" value="HAD_sf"/>
</dbReference>
<comment type="pathway">
    <text evidence="1 4">Glycan biosynthesis; trehalose biosynthesis.</text>
</comment>
<evidence type="ECO:0000313" key="6">
    <source>
        <dbReference type="Proteomes" id="UP001626536"/>
    </source>
</evidence>
<dbReference type="PANTHER" id="PTHR43768:SF3">
    <property type="entry name" value="TREHALOSE 6-PHOSPHATE PHOSPHATASE"/>
    <property type="match status" value="1"/>
</dbReference>
<dbReference type="RefSeq" id="WP_407338699.1">
    <property type="nucleotide sequence ID" value="NZ_CP136862.1"/>
</dbReference>
<evidence type="ECO:0000256" key="4">
    <source>
        <dbReference type="RuleBase" id="RU361117"/>
    </source>
</evidence>
<dbReference type="SUPFAM" id="SSF56784">
    <property type="entry name" value="HAD-like"/>
    <property type="match status" value="1"/>
</dbReference>
<sequence>MAARPEPLPPGGLAKLAPGSSCAYFFDVDGTLLEIKPRPEDVISDEDLRLLLVALAAVAGGALALVSGRMVDDIDRIFAPLAFPAAGLHGAEIRFPDGSRTCAESAVMDEARPKLRDFVAAHPGARLEDKGATLAIHFRQRPELEGEVRAFLAGFAQGGLAVQEGKLVAELKQGQYNKGAAIAALLEAPPFLGRRPVFIGDDLTDEKGFRLVNEKGGLSVRVGPPENATEARLRLNDPAELRRELGALVAVC</sequence>
<accession>A0ABZ0HR31</accession>
<dbReference type="EMBL" id="CP136862">
    <property type="protein sequence ID" value="WOJ89256.1"/>
    <property type="molecule type" value="Genomic_DNA"/>
</dbReference>
<dbReference type="Gene3D" id="3.40.50.1000">
    <property type="entry name" value="HAD superfamily/HAD-like"/>
    <property type="match status" value="1"/>
</dbReference>
<reference evidence="5 6" key="1">
    <citation type="submission" date="2023-10" db="EMBL/GenBank/DDBJ databases">
        <title>Novel methanotroph of the genus Methylocapsa from a subarctic wetland.</title>
        <authorList>
            <person name="Belova S.E."/>
            <person name="Oshkin I.Y."/>
            <person name="Miroshnikov K."/>
            <person name="Dedysh S.N."/>
        </authorList>
    </citation>
    <scope>NUCLEOTIDE SEQUENCE [LARGE SCALE GENOMIC DNA]</scope>
    <source>
        <strain evidence="5 6">RX1</strain>
    </source>
</reference>
<dbReference type="NCBIfam" id="TIGR01484">
    <property type="entry name" value="HAD-SF-IIB"/>
    <property type="match status" value="1"/>
</dbReference>
<dbReference type="GO" id="GO:0004805">
    <property type="term" value="F:trehalose-phosphatase activity"/>
    <property type="evidence" value="ECO:0007669"/>
    <property type="project" value="UniProtKB-EC"/>
</dbReference>
<evidence type="ECO:0000256" key="3">
    <source>
        <dbReference type="ARBA" id="ARBA00022801"/>
    </source>
</evidence>
<comment type="similarity">
    <text evidence="2 4">Belongs to the trehalose phosphatase family.</text>
</comment>
<keyword evidence="3 4" id="KW-0378">Hydrolase</keyword>
<keyword evidence="6" id="KW-1185">Reference proteome</keyword>
<organism evidence="5 6">
    <name type="scientific">Methylocapsa polymorpha</name>
    <dbReference type="NCBI Taxonomy" id="3080828"/>
    <lineage>
        <taxon>Bacteria</taxon>
        <taxon>Pseudomonadati</taxon>
        <taxon>Pseudomonadota</taxon>
        <taxon>Alphaproteobacteria</taxon>
        <taxon>Hyphomicrobiales</taxon>
        <taxon>Beijerinckiaceae</taxon>
        <taxon>Methylocapsa</taxon>
    </lineage>
</organism>
<evidence type="ECO:0000313" key="5">
    <source>
        <dbReference type="EMBL" id="WOJ89256.1"/>
    </source>
</evidence>
<evidence type="ECO:0000256" key="1">
    <source>
        <dbReference type="ARBA" id="ARBA00005199"/>
    </source>
</evidence>
<keyword evidence="4" id="KW-0479">Metal-binding</keyword>